<evidence type="ECO:0000313" key="3">
    <source>
        <dbReference type="Proteomes" id="UP000197468"/>
    </source>
</evidence>
<dbReference type="EMBL" id="NIOF01000007">
    <property type="protein sequence ID" value="OWQ88597.1"/>
    <property type="molecule type" value="Genomic_DNA"/>
</dbReference>
<keyword evidence="3" id="KW-1185">Reference proteome</keyword>
<sequence>MTIGSIPHYPAPDGSVYTAVQKPGQDEQYHHLHDKAESRGSAIYGLASASGGPPPKSASPYEDVNGQTASTGRGDYEPVDFPARPVSAHAQQDKAVADFEVSPVVQAWVNPNDGRRGVHLEQFTKDLIKTFCTAYPAGPARILAPAFSYGAGKACHLAAGLANGTRHRDMFRSLSADAAEANRTSGVDKAAAQMSVLNQALKNAFVDLPEAMQAKWLKRATTKNVAECSAKLRLDEYGMSNPGYATLSALLSVANEVRRQSLPS</sequence>
<evidence type="ECO:0000256" key="1">
    <source>
        <dbReference type="SAM" id="MobiDB-lite"/>
    </source>
</evidence>
<feature type="region of interest" description="Disordered" evidence="1">
    <location>
        <begin position="34"/>
        <end position="75"/>
    </location>
</feature>
<comment type="caution">
    <text evidence="2">The sequence shown here is derived from an EMBL/GenBank/DDBJ whole genome shotgun (WGS) entry which is preliminary data.</text>
</comment>
<organism evidence="2 3">
    <name type="scientific">Roseateles aquatilis</name>
    <dbReference type="NCBI Taxonomy" id="431061"/>
    <lineage>
        <taxon>Bacteria</taxon>
        <taxon>Pseudomonadati</taxon>
        <taxon>Pseudomonadota</taxon>
        <taxon>Betaproteobacteria</taxon>
        <taxon>Burkholderiales</taxon>
        <taxon>Sphaerotilaceae</taxon>
        <taxon>Roseateles</taxon>
    </lineage>
</organism>
<name>A0A246J7R1_9BURK</name>
<dbReference type="RefSeq" id="WP_088386120.1">
    <property type="nucleotide sequence ID" value="NZ_NIOF01000007.1"/>
</dbReference>
<accession>A0A246J7R1</accession>
<dbReference type="Proteomes" id="UP000197468">
    <property type="component" value="Unassembled WGS sequence"/>
</dbReference>
<evidence type="ECO:0000313" key="2">
    <source>
        <dbReference type="EMBL" id="OWQ88597.1"/>
    </source>
</evidence>
<dbReference type="AlphaFoldDB" id="A0A246J7R1"/>
<gene>
    <name evidence="2" type="ORF">CDN99_17290</name>
</gene>
<reference evidence="2 3" key="1">
    <citation type="journal article" date="2008" name="Int. J. Syst. Evol. Microbiol.">
        <title>Description of Roseateles aquatilis sp. nov. and Roseateles terrae sp. nov., in the class Betaproteobacteria, and emended description of the genus Roseateles.</title>
        <authorList>
            <person name="Gomila M."/>
            <person name="Bowien B."/>
            <person name="Falsen E."/>
            <person name="Moore E.R."/>
            <person name="Lalucat J."/>
        </authorList>
    </citation>
    <scope>NUCLEOTIDE SEQUENCE [LARGE SCALE GENOMIC DNA]</scope>
    <source>
        <strain evidence="2 3">CCUG 48205</strain>
    </source>
</reference>
<proteinExistence type="predicted"/>
<protein>
    <submittedName>
        <fullName evidence="2">Uncharacterized protein</fullName>
    </submittedName>
</protein>